<protein>
    <submittedName>
        <fullName evidence="1">DUF1853 domain-containing protein</fullName>
    </submittedName>
</protein>
<sequence>MSSVFNFSKNSAKNRSTITILDEITGFLNTPNLWWSKKLFDLEAFELPAKIKIIKNEILLQENLEHIFVLGKRVERFFEYQIRHSEHYDLKISNLQVIANKQTLGELDFIVEEKNTRQLIHIELVYKFYVYDPGFKEELARWIGPNRKDSLLEKVNRLKTKQLPLLQKKATQQILNGYHISTTSIEQQVCYKASLFIPRNLKNKNFLSINNDCIVGFWIHFEEFTAKQFDQAQFYSPGKQFWPVDPSKNELWFSYSKIFPQIESFIQQQRSPLVWMKSGEQYEKFFIVWW</sequence>
<reference evidence="1 2" key="1">
    <citation type="journal article" date="2018" name="Nat. Biotechnol.">
        <title>A standardized bacterial taxonomy based on genome phylogeny substantially revises the tree of life.</title>
        <authorList>
            <person name="Parks D.H."/>
            <person name="Chuvochina M."/>
            <person name="Waite D.W."/>
            <person name="Rinke C."/>
            <person name="Skarshewski A."/>
            <person name="Chaumeil P.A."/>
            <person name="Hugenholtz P."/>
        </authorList>
    </citation>
    <scope>NUCLEOTIDE SEQUENCE [LARGE SCALE GENOMIC DNA]</scope>
    <source>
        <strain evidence="1">UBA9359</strain>
    </source>
</reference>
<name>A0A3D5J195_9FLAO</name>
<gene>
    <name evidence="1" type="ORF">DGQ38_08310</name>
</gene>
<evidence type="ECO:0000313" key="1">
    <source>
        <dbReference type="EMBL" id="HCV81036.1"/>
    </source>
</evidence>
<dbReference type="AlphaFoldDB" id="A0A3D5J195"/>
<dbReference type="InterPro" id="IPR015003">
    <property type="entry name" value="DUF1853"/>
</dbReference>
<evidence type="ECO:0000313" key="2">
    <source>
        <dbReference type="Proteomes" id="UP000264330"/>
    </source>
</evidence>
<proteinExistence type="predicted"/>
<dbReference type="Pfam" id="PF08907">
    <property type="entry name" value="DUF1853"/>
    <property type="match status" value="1"/>
</dbReference>
<comment type="caution">
    <text evidence="1">The sequence shown here is derived from an EMBL/GenBank/DDBJ whole genome shotgun (WGS) entry which is preliminary data.</text>
</comment>
<dbReference type="OMA" id="HVELTYK"/>
<organism evidence="1 2">
    <name type="scientific">Zunongwangia profunda</name>
    <dbReference type="NCBI Taxonomy" id="398743"/>
    <lineage>
        <taxon>Bacteria</taxon>
        <taxon>Pseudomonadati</taxon>
        <taxon>Bacteroidota</taxon>
        <taxon>Flavobacteriia</taxon>
        <taxon>Flavobacteriales</taxon>
        <taxon>Flavobacteriaceae</taxon>
        <taxon>Zunongwangia</taxon>
    </lineage>
</organism>
<accession>A0A3D5J195</accession>
<dbReference type="RefSeq" id="WP_013071435.1">
    <property type="nucleotide sequence ID" value="NZ_CALFQJ010000289.1"/>
</dbReference>
<dbReference type="Proteomes" id="UP000264330">
    <property type="component" value="Unassembled WGS sequence"/>
</dbReference>
<dbReference type="EMBL" id="DPMF01000196">
    <property type="protein sequence ID" value="HCV81036.1"/>
    <property type="molecule type" value="Genomic_DNA"/>
</dbReference>